<comment type="caution">
    <text evidence="2">The sequence shown here is derived from an EMBL/GenBank/DDBJ whole genome shotgun (WGS) entry which is preliminary data.</text>
</comment>
<feature type="domain" description="Amidohydrolase-related" evidence="1">
    <location>
        <begin position="248"/>
        <end position="401"/>
    </location>
</feature>
<dbReference type="RefSeq" id="WP_161698638.1">
    <property type="nucleotide sequence ID" value="NZ_JAAAMU010000006.1"/>
</dbReference>
<dbReference type="OrthoDB" id="9771932at2"/>
<dbReference type="PANTHER" id="PTHR43383:SF2">
    <property type="entry name" value="AMIDOHYDROLASE 2 FAMILY PROTEIN"/>
    <property type="match status" value="1"/>
</dbReference>
<dbReference type="Proteomes" id="UP000558113">
    <property type="component" value="Unassembled WGS sequence"/>
</dbReference>
<keyword evidence="3" id="KW-1185">Reference proteome</keyword>
<accession>A0A7X4YPI1</accession>
<name>A0A7X4YPI1_9BACL</name>
<keyword evidence="2" id="KW-0378">Hydrolase</keyword>
<dbReference type="PANTHER" id="PTHR43383">
    <property type="entry name" value="NODULIN 6"/>
    <property type="match status" value="1"/>
</dbReference>
<dbReference type="GO" id="GO:0016787">
    <property type="term" value="F:hydrolase activity"/>
    <property type="evidence" value="ECO:0007669"/>
    <property type="project" value="UniProtKB-KW"/>
</dbReference>
<dbReference type="InterPro" id="IPR032466">
    <property type="entry name" value="Metal_Hydrolase"/>
</dbReference>
<dbReference type="AlphaFoldDB" id="A0A7X4YPI1"/>
<organism evidence="2 3">
    <name type="scientific">Paenibacillus sacheonensis</name>
    <dbReference type="NCBI Taxonomy" id="742054"/>
    <lineage>
        <taxon>Bacteria</taxon>
        <taxon>Bacillati</taxon>
        <taxon>Bacillota</taxon>
        <taxon>Bacilli</taxon>
        <taxon>Bacillales</taxon>
        <taxon>Paenibacillaceae</taxon>
        <taxon>Paenibacillus</taxon>
    </lineage>
</organism>
<sequence>MKQTTNGDWKTWLDVLNAKPVYSTHEHHREAFSQQQLDLDLLFQWSYVGWCGPAPAATYEARTAWLDKIRFNTYYQWLEKAIMRIYGIEELTAGNWDEVSHAIRQAHLADADWHLDLMKRHGGYAGFLEDCFWDTGSDVGYPDFITPVYRLDMWMMGYHPESLTNERTTIHDQFEDQPTFEQYMERFEHELRSRRPSIAGLKCASAYQRTIAFADASRAAAKAVFGKKPSETTEAERNCFGDYMLQVALRIAAELELPVQIHTGLAKLGGSNPLLLEPLVASHPNNQFVLFHGGFPWTYDTAALAHNYDNIVIDINWLPLISTTAAEDALHVYADVLRDSGKIAWGGDTWTGEEAVGASMAFRHILARVCADKVDSGAWRSKDAERFADKIMYENAYKLYQIRR</sequence>
<protein>
    <submittedName>
        <fullName evidence="2">Amidohydrolase family protein</fullName>
    </submittedName>
</protein>
<evidence type="ECO:0000313" key="2">
    <source>
        <dbReference type="EMBL" id="NBC70075.1"/>
    </source>
</evidence>
<reference evidence="2 3" key="1">
    <citation type="submission" date="2020-01" db="EMBL/GenBank/DDBJ databases">
        <title>Paenibacillus soybeanensis sp. nov. isolated from the nodules of soybean (Glycine max(L.) Merr).</title>
        <authorList>
            <person name="Wang H."/>
        </authorList>
    </citation>
    <scope>NUCLEOTIDE SEQUENCE [LARGE SCALE GENOMIC DNA]</scope>
    <source>
        <strain evidence="2 3">DSM 23054</strain>
    </source>
</reference>
<dbReference type="Pfam" id="PF04909">
    <property type="entry name" value="Amidohydro_2"/>
    <property type="match status" value="1"/>
</dbReference>
<proteinExistence type="predicted"/>
<evidence type="ECO:0000313" key="3">
    <source>
        <dbReference type="Proteomes" id="UP000558113"/>
    </source>
</evidence>
<evidence type="ECO:0000259" key="1">
    <source>
        <dbReference type="Pfam" id="PF04909"/>
    </source>
</evidence>
<dbReference type="Gene3D" id="3.20.20.140">
    <property type="entry name" value="Metal-dependent hydrolases"/>
    <property type="match status" value="1"/>
</dbReference>
<dbReference type="EMBL" id="JAAAMU010000006">
    <property type="protein sequence ID" value="NBC70075.1"/>
    <property type="molecule type" value="Genomic_DNA"/>
</dbReference>
<dbReference type="SUPFAM" id="SSF51556">
    <property type="entry name" value="Metallo-dependent hydrolases"/>
    <property type="match status" value="1"/>
</dbReference>
<dbReference type="InterPro" id="IPR006680">
    <property type="entry name" value="Amidohydro-rel"/>
</dbReference>
<gene>
    <name evidence="2" type="ORF">GT003_13845</name>
</gene>